<dbReference type="CDD" id="cd00761">
    <property type="entry name" value="Glyco_tranf_GTA_type"/>
    <property type="match status" value="1"/>
</dbReference>
<dbReference type="Gene3D" id="3.90.550.10">
    <property type="entry name" value="Spore Coat Polysaccharide Biosynthesis Protein SpsA, Chain A"/>
    <property type="match status" value="1"/>
</dbReference>
<protein>
    <submittedName>
        <fullName evidence="2">Glycosyltransferase</fullName>
    </submittedName>
</protein>
<reference evidence="3" key="1">
    <citation type="submission" date="2021-02" db="EMBL/GenBank/DDBJ databases">
        <title>Leucobacter sp. CX169.</title>
        <authorList>
            <person name="Cheng Y."/>
        </authorList>
    </citation>
    <scope>NUCLEOTIDE SEQUENCE [LARGE SCALE GENOMIC DNA]</scope>
    <source>
        <strain evidence="3">JY899</strain>
    </source>
</reference>
<accession>A0ABS2TGX3</accession>
<comment type="caution">
    <text evidence="2">The sequence shown here is derived from an EMBL/GenBank/DDBJ whole genome shotgun (WGS) entry which is preliminary data.</text>
</comment>
<dbReference type="InterPro" id="IPR029044">
    <property type="entry name" value="Nucleotide-diphossugar_trans"/>
</dbReference>
<evidence type="ECO:0000313" key="3">
    <source>
        <dbReference type="Proteomes" id="UP000705983"/>
    </source>
</evidence>
<feature type="domain" description="Glycosyltransferase 2-like" evidence="1">
    <location>
        <begin position="8"/>
        <end position="155"/>
    </location>
</feature>
<sequence length="358" mass="39677">MTTIDTEIVIPVHDESRPVRRAAESVLKDTRARVLIVAHNISPDLLDLPTSDRLSILPLNEDPGMPGATFDAGIKAATAPWVGIMGSDDWYADGAIEAMRRRASRDDADGVIAPLTHQLSQVNNIKPLTGRTKRLDAVRDRMFFRTAPLGIFKRTLLDSEEYRFGNVFPAGSDMRVTALLWTSGASFSYYWDDPAYVVGKDAVRRVTFTPRPLERTGAPWLSLLDEPRVQAFTRKQKHALGYKMARVHVADAAHLRPTAEAWLEGDFDWLSSFTKTLREFDPTFDAPLSRRDGRLVRAVEEGDFEETLLAASEWKQAALTDRAFAGSLVTSLTDRDAPIGLAASGVSARLASKIRGLR</sequence>
<dbReference type="SUPFAM" id="SSF53448">
    <property type="entry name" value="Nucleotide-diphospho-sugar transferases"/>
    <property type="match status" value="1"/>
</dbReference>
<organism evidence="2 3">
    <name type="scientific">Flaviflexus equikiangi</name>
    <dbReference type="NCBI Taxonomy" id="2758573"/>
    <lineage>
        <taxon>Bacteria</taxon>
        <taxon>Bacillati</taxon>
        <taxon>Actinomycetota</taxon>
        <taxon>Actinomycetes</taxon>
        <taxon>Actinomycetales</taxon>
        <taxon>Actinomycetaceae</taxon>
        <taxon>Flaviflexus</taxon>
    </lineage>
</organism>
<name>A0ABS2TGX3_9ACTO</name>
<dbReference type="InterPro" id="IPR001173">
    <property type="entry name" value="Glyco_trans_2-like"/>
</dbReference>
<evidence type="ECO:0000313" key="2">
    <source>
        <dbReference type="EMBL" id="MBM9433891.1"/>
    </source>
</evidence>
<gene>
    <name evidence="2" type="ORF">JVW63_09325</name>
</gene>
<dbReference type="RefSeq" id="WP_187996983.1">
    <property type="nucleotide sequence ID" value="NZ_JACEXG010000005.1"/>
</dbReference>
<dbReference type="Proteomes" id="UP000705983">
    <property type="component" value="Unassembled WGS sequence"/>
</dbReference>
<dbReference type="EMBL" id="JAFFJS010000005">
    <property type="protein sequence ID" value="MBM9433891.1"/>
    <property type="molecule type" value="Genomic_DNA"/>
</dbReference>
<proteinExistence type="predicted"/>
<evidence type="ECO:0000259" key="1">
    <source>
        <dbReference type="Pfam" id="PF00535"/>
    </source>
</evidence>
<keyword evidence="3" id="KW-1185">Reference proteome</keyword>
<dbReference type="Pfam" id="PF00535">
    <property type="entry name" value="Glycos_transf_2"/>
    <property type="match status" value="1"/>
</dbReference>